<comment type="function">
    <text evidence="1 11">Catalyzes the 6-electron oxidation of protoporphyrinogen-IX to form protoporphyrin-IX.</text>
</comment>
<protein>
    <recommendedName>
        <fullName evidence="4 11">Protoporphyrinogen oxidase</fullName>
        <ecNumber evidence="4 11">1.3.3.4</ecNumber>
    </recommendedName>
</protein>
<accession>A0A7J7IYY6</accession>
<dbReference type="EMBL" id="VXIV02003255">
    <property type="protein sequence ID" value="KAF6019080.1"/>
    <property type="molecule type" value="Genomic_DNA"/>
</dbReference>
<evidence type="ECO:0000256" key="1">
    <source>
        <dbReference type="ARBA" id="ARBA00002600"/>
    </source>
</evidence>
<dbReference type="SUPFAM" id="SSF54373">
    <property type="entry name" value="FAD-linked reductases, C-terminal domain"/>
    <property type="match status" value="1"/>
</dbReference>
<comment type="pathway">
    <text evidence="2 11">Porphyrin-containing compound metabolism; protoporphyrin-IX biosynthesis; protoporphyrin-IX from protoporphyrinogen-IX: step 1/1.</text>
</comment>
<evidence type="ECO:0000256" key="5">
    <source>
        <dbReference type="ARBA" id="ARBA00022630"/>
    </source>
</evidence>
<dbReference type="UniPathway" id="UPA00251">
    <property type="reaction ID" value="UER00324"/>
</dbReference>
<evidence type="ECO:0000256" key="10">
    <source>
        <dbReference type="ARBA" id="ARBA00047554"/>
    </source>
</evidence>
<evidence type="ECO:0000256" key="11">
    <source>
        <dbReference type="RuleBase" id="RU367069"/>
    </source>
</evidence>
<evidence type="ECO:0000256" key="6">
    <source>
        <dbReference type="ARBA" id="ARBA00022827"/>
    </source>
</evidence>
<evidence type="ECO:0000313" key="14">
    <source>
        <dbReference type="EMBL" id="KAF6019080.1"/>
    </source>
</evidence>
<evidence type="ECO:0000256" key="7">
    <source>
        <dbReference type="ARBA" id="ARBA00023002"/>
    </source>
</evidence>
<dbReference type="InterPro" id="IPR002937">
    <property type="entry name" value="Amino_oxidase"/>
</dbReference>
<dbReference type="InterPro" id="IPR036188">
    <property type="entry name" value="FAD/NAD-bd_sf"/>
</dbReference>
<dbReference type="InterPro" id="IPR004572">
    <property type="entry name" value="Protoporphyrinogen_oxidase"/>
</dbReference>
<keyword evidence="12" id="KW-1133">Transmembrane helix</keyword>
<evidence type="ECO:0000256" key="2">
    <source>
        <dbReference type="ARBA" id="ARBA00005073"/>
    </source>
</evidence>
<dbReference type="GO" id="GO:0004729">
    <property type="term" value="F:oxygen-dependent protoporphyrinogen oxidase activity"/>
    <property type="evidence" value="ECO:0007669"/>
    <property type="project" value="UniProtKB-UniRule"/>
</dbReference>
<organism evidence="14 15">
    <name type="scientific">Bugula neritina</name>
    <name type="common">Brown bryozoan</name>
    <name type="synonym">Sertularia neritina</name>
    <dbReference type="NCBI Taxonomy" id="10212"/>
    <lineage>
        <taxon>Eukaryota</taxon>
        <taxon>Metazoa</taxon>
        <taxon>Spiralia</taxon>
        <taxon>Lophotrochozoa</taxon>
        <taxon>Bryozoa</taxon>
        <taxon>Gymnolaemata</taxon>
        <taxon>Cheilostomatida</taxon>
        <taxon>Flustrina</taxon>
        <taxon>Buguloidea</taxon>
        <taxon>Bugulidae</taxon>
        <taxon>Bugula</taxon>
    </lineage>
</organism>
<feature type="transmembrane region" description="Helical" evidence="12">
    <location>
        <begin position="7"/>
        <end position="24"/>
    </location>
</feature>
<dbReference type="GO" id="GO:0006782">
    <property type="term" value="P:protoporphyrinogen IX biosynthetic process"/>
    <property type="evidence" value="ECO:0007669"/>
    <property type="project" value="UniProtKB-UniRule"/>
</dbReference>
<keyword evidence="9 11" id="KW-0627">Porphyrin biosynthesis</keyword>
<dbReference type="InterPro" id="IPR050464">
    <property type="entry name" value="Zeta_carotene_desat/Oxidored"/>
</dbReference>
<dbReference type="EC" id="1.3.3.4" evidence="4 11"/>
<dbReference type="AlphaFoldDB" id="A0A7J7IYY6"/>
<dbReference type="Proteomes" id="UP000593567">
    <property type="component" value="Unassembled WGS sequence"/>
</dbReference>
<dbReference type="NCBIfam" id="TIGR00562">
    <property type="entry name" value="proto_IX_ox"/>
    <property type="match status" value="1"/>
</dbReference>
<keyword evidence="7 11" id="KW-0560">Oxidoreductase</keyword>
<feature type="domain" description="Amine oxidase" evidence="13">
    <location>
        <begin position="32"/>
        <end position="423"/>
    </location>
</feature>
<proteinExistence type="inferred from homology"/>
<keyword evidence="8 11" id="KW-0350">Heme biosynthesis</keyword>
<reference evidence="14" key="1">
    <citation type="submission" date="2020-06" db="EMBL/GenBank/DDBJ databases">
        <title>Draft genome of Bugula neritina, a colonial animal packing powerful symbionts and potential medicines.</title>
        <authorList>
            <person name="Rayko M."/>
        </authorList>
    </citation>
    <scope>NUCLEOTIDE SEQUENCE [LARGE SCALE GENOMIC DNA]</scope>
    <source>
        <strain evidence="14">Kwan_BN1</strain>
    </source>
</reference>
<keyword evidence="5 11" id="KW-0285">Flavoprotein</keyword>
<evidence type="ECO:0000256" key="9">
    <source>
        <dbReference type="ARBA" id="ARBA00023244"/>
    </source>
</evidence>
<dbReference type="Gene3D" id="3.50.50.60">
    <property type="entry name" value="FAD/NAD(P)-binding domain"/>
    <property type="match status" value="1"/>
</dbReference>
<dbReference type="GO" id="GO:0005743">
    <property type="term" value="C:mitochondrial inner membrane"/>
    <property type="evidence" value="ECO:0007669"/>
    <property type="project" value="UniProtKB-SubCell"/>
</dbReference>
<dbReference type="PANTHER" id="PTHR42923">
    <property type="entry name" value="PROTOPORPHYRINOGEN OXIDASE"/>
    <property type="match status" value="1"/>
</dbReference>
<gene>
    <name evidence="14" type="ORF">EB796_022611</name>
</gene>
<comment type="cofactor">
    <cofactor evidence="11">
        <name>FAD</name>
        <dbReference type="ChEBI" id="CHEBI:57692"/>
    </cofactor>
    <text evidence="11">Binds 1 FAD per subunit.</text>
</comment>
<comment type="caution">
    <text evidence="14">The sequence shown here is derived from an EMBL/GenBank/DDBJ whole genome shotgun (WGS) entry which is preliminary data.</text>
</comment>
<evidence type="ECO:0000259" key="13">
    <source>
        <dbReference type="Pfam" id="PF01593"/>
    </source>
</evidence>
<evidence type="ECO:0000256" key="12">
    <source>
        <dbReference type="SAM" id="Phobius"/>
    </source>
</evidence>
<comment type="catalytic activity">
    <reaction evidence="10 11">
        <text>protoporphyrinogen IX + 3 O2 = protoporphyrin IX + 3 H2O2</text>
        <dbReference type="Rhea" id="RHEA:25576"/>
        <dbReference type="ChEBI" id="CHEBI:15379"/>
        <dbReference type="ChEBI" id="CHEBI:16240"/>
        <dbReference type="ChEBI" id="CHEBI:57306"/>
        <dbReference type="ChEBI" id="CHEBI:57307"/>
        <dbReference type="EC" id="1.3.3.4"/>
    </reaction>
</comment>
<keyword evidence="6 11" id="KW-0274">FAD</keyword>
<evidence type="ECO:0000256" key="3">
    <source>
        <dbReference type="ARBA" id="ARBA00010551"/>
    </source>
</evidence>
<name>A0A7J7IYY6_BUGNE</name>
<evidence type="ECO:0000313" key="15">
    <source>
        <dbReference type="Proteomes" id="UP000593567"/>
    </source>
</evidence>
<dbReference type="PANTHER" id="PTHR42923:SF3">
    <property type="entry name" value="PROTOPORPHYRINOGEN OXIDASE"/>
    <property type="match status" value="1"/>
</dbReference>
<keyword evidence="12" id="KW-0812">Transmembrane</keyword>
<dbReference type="Pfam" id="PF01593">
    <property type="entry name" value="Amino_oxidase"/>
    <property type="match status" value="1"/>
</dbReference>
<comment type="similarity">
    <text evidence="3 11">Belongs to the protoporphyrinogen/coproporphyrinogen oxidase family. Protoporphyrinogen oxidase subfamily.</text>
</comment>
<keyword evidence="12" id="KW-0472">Membrane</keyword>
<dbReference type="SUPFAM" id="SSF51905">
    <property type="entry name" value="FAD/NAD(P)-binding domain"/>
    <property type="match status" value="1"/>
</dbReference>
<evidence type="ECO:0000256" key="8">
    <source>
        <dbReference type="ARBA" id="ARBA00023133"/>
    </source>
</evidence>
<sequence length="508" mass="55701">MANQRRIVVLGGGVSGLAFGYYMNAFKRSILTVKGSVLPQITLLEKSSEVGGWMKSHQDESTKAVFEYGPRSLRAVGHEARSSMALAEELGLASEIIAVTRTSPPGKQRLIYGKDKLHPLPTSIMGFLRKFPLINRSMAAVAYNEMKTPPSMQTKNKDESIHSFISRRFGTEVADYVADPFLRGIIAGDSKETSVISMFPNLKAAEDRYGSVIRNLSKVSAPVKGVIKESAVCRRAKDEKWAMWNFKSGLQTLPNALHTALLDQGTELKMDTSCTKLEKSGQGFLVHTADGVVEADAIVAAVNSKIISRLLQDDHPLLSEKLNSLPIHDVATATLEYSTDAASSIPQAFGHLVPSCENEENLGVIYESMVFPQHDRVDNSTKRLTVMIGGAWFDSVLGADPTISTVEEIAIRSVAKQLNISARPVNIKANIIRDAIPQYPIGHSALVAEIDEYIKEHQLPLTLIGPSYDSPGANHCIHRAKVQAMNLLEQWDVIDLQSLVQENIRNES</sequence>
<evidence type="ECO:0000256" key="4">
    <source>
        <dbReference type="ARBA" id="ARBA00012867"/>
    </source>
</evidence>
<keyword evidence="15" id="KW-1185">Reference proteome</keyword>
<comment type="subcellular location">
    <subcellularLocation>
        <location evidence="11">Mitochondrion inner membrane</location>
    </subcellularLocation>
</comment>
<dbReference type="OrthoDB" id="419752at2759"/>